<dbReference type="GeneID" id="17319505"/>
<dbReference type="AlphaFoldDB" id="R7Q3S7"/>
<name>R7Q3S7_CHOCR</name>
<dbReference type="Gramene" id="CDF32140">
    <property type="protein sequence ID" value="CDF32140"/>
    <property type="gene ID" value="CHC_T00001372001"/>
</dbReference>
<dbReference type="Proteomes" id="UP000012073">
    <property type="component" value="Unassembled WGS sequence"/>
</dbReference>
<sequence length="108" mass="11926">MTYSPVAVRTKKIVFHMTAVLSLVYQIRSPMLRSGPAITGITWPSFEVHATGRGTTVYGLSANRLSKHCGNPNRPSTWPEPISATILVPGCAFKERETDWLIHSSQNT</sequence>
<dbReference type="KEGG" id="ccp:CHC_T00001372001"/>
<dbReference type="RefSeq" id="XP_005711805.1">
    <property type="nucleotide sequence ID" value="XM_005711748.1"/>
</dbReference>
<evidence type="ECO:0000313" key="1">
    <source>
        <dbReference type="EMBL" id="CDF32140.1"/>
    </source>
</evidence>
<reference evidence="2" key="1">
    <citation type="journal article" date="2013" name="Proc. Natl. Acad. Sci. U.S.A.">
        <title>Genome structure and metabolic features in the red seaweed Chondrus crispus shed light on evolution of the Archaeplastida.</title>
        <authorList>
            <person name="Collen J."/>
            <person name="Porcel B."/>
            <person name="Carre W."/>
            <person name="Ball S.G."/>
            <person name="Chaparro C."/>
            <person name="Tonon T."/>
            <person name="Barbeyron T."/>
            <person name="Michel G."/>
            <person name="Noel B."/>
            <person name="Valentin K."/>
            <person name="Elias M."/>
            <person name="Artiguenave F."/>
            <person name="Arun A."/>
            <person name="Aury J.M."/>
            <person name="Barbosa-Neto J.F."/>
            <person name="Bothwell J.H."/>
            <person name="Bouget F.Y."/>
            <person name="Brillet L."/>
            <person name="Cabello-Hurtado F."/>
            <person name="Capella-Gutierrez S."/>
            <person name="Charrier B."/>
            <person name="Cladiere L."/>
            <person name="Cock J.M."/>
            <person name="Coelho S.M."/>
            <person name="Colleoni C."/>
            <person name="Czjzek M."/>
            <person name="Da Silva C."/>
            <person name="Delage L."/>
            <person name="Denoeud F."/>
            <person name="Deschamps P."/>
            <person name="Dittami S.M."/>
            <person name="Gabaldon T."/>
            <person name="Gachon C.M."/>
            <person name="Groisillier A."/>
            <person name="Herve C."/>
            <person name="Jabbari K."/>
            <person name="Katinka M."/>
            <person name="Kloareg B."/>
            <person name="Kowalczyk N."/>
            <person name="Labadie K."/>
            <person name="Leblanc C."/>
            <person name="Lopez P.J."/>
            <person name="McLachlan D.H."/>
            <person name="Meslet-Cladiere L."/>
            <person name="Moustafa A."/>
            <person name="Nehr Z."/>
            <person name="Nyvall Collen P."/>
            <person name="Panaud O."/>
            <person name="Partensky F."/>
            <person name="Poulain J."/>
            <person name="Rensing S.A."/>
            <person name="Rousvoal S."/>
            <person name="Samson G."/>
            <person name="Symeonidi A."/>
            <person name="Weissenbach J."/>
            <person name="Zambounis A."/>
            <person name="Wincker P."/>
            <person name="Boyen C."/>
        </authorList>
    </citation>
    <scope>NUCLEOTIDE SEQUENCE [LARGE SCALE GENOMIC DNA]</scope>
    <source>
        <strain evidence="2">cv. Stackhouse</strain>
    </source>
</reference>
<keyword evidence="2" id="KW-1185">Reference proteome</keyword>
<protein>
    <submittedName>
        <fullName evidence="1">Uncharacterized protein</fullName>
    </submittedName>
</protein>
<dbReference type="EMBL" id="HG001459">
    <property type="protein sequence ID" value="CDF32140.1"/>
    <property type="molecule type" value="Genomic_DNA"/>
</dbReference>
<proteinExistence type="predicted"/>
<gene>
    <name evidence="1" type="ORF">CHC_T00001372001</name>
</gene>
<organism evidence="1 2">
    <name type="scientific">Chondrus crispus</name>
    <name type="common">Carrageen Irish moss</name>
    <name type="synonym">Polymorpha crispa</name>
    <dbReference type="NCBI Taxonomy" id="2769"/>
    <lineage>
        <taxon>Eukaryota</taxon>
        <taxon>Rhodophyta</taxon>
        <taxon>Florideophyceae</taxon>
        <taxon>Rhodymeniophycidae</taxon>
        <taxon>Gigartinales</taxon>
        <taxon>Gigartinaceae</taxon>
        <taxon>Chondrus</taxon>
    </lineage>
</organism>
<accession>R7Q3S7</accession>
<evidence type="ECO:0000313" key="2">
    <source>
        <dbReference type="Proteomes" id="UP000012073"/>
    </source>
</evidence>